<dbReference type="GeneID" id="91010275"/>
<gene>
    <name evidence="2" type="ORF">SR933_08815</name>
</gene>
<proteinExistence type="predicted"/>
<protein>
    <submittedName>
        <fullName evidence="2">Uncharacterized protein</fullName>
    </submittedName>
</protein>
<name>A0ABZ0TG20_HALED</name>
<keyword evidence="3" id="KW-1185">Reference proteome</keyword>
<organism evidence="2 3">
    <name type="scientific">Halomonas elongata (strain ATCC 33173 / DSM 2581 / NBRC 15536 / NCIMB 2198 / 1H9)</name>
    <dbReference type="NCBI Taxonomy" id="768066"/>
    <lineage>
        <taxon>Bacteria</taxon>
        <taxon>Pseudomonadati</taxon>
        <taxon>Pseudomonadota</taxon>
        <taxon>Gammaproteobacteria</taxon>
        <taxon>Oceanospirillales</taxon>
        <taxon>Halomonadaceae</taxon>
        <taxon>Halomonas</taxon>
    </lineage>
</organism>
<evidence type="ECO:0000313" key="3">
    <source>
        <dbReference type="Proteomes" id="UP001322512"/>
    </source>
</evidence>
<sequence length="1119" mass="124395">MDDVISDNDQTADSFGRPKPGDWIAEESSAASSSLECKVLQLPLFEPPPPAGGEIQDATSHPCEDDAWADILYLTGTGTFWLLTESVAESLHEAADELAGWIEEEDPEARQIHLNDDAGLMECFLPARPENFLDEAERQHCRDVLSRLAELTEETEVDAARRVTEHERLTENPWFWGAPLIVSAVYFHERAQHPEETRLVEELDALYRKGSERAEAQGYVIDGGRYYGPWEDDITEALETYRRCRARVVGDAISVNQPGELLPLQEALKEYQAFLADCESMSPKDSSRCTALVDYFSERVELMSEDLQAYRDSIVALATLGIATPEWALADPALRTSRAGLDPGIDAFNHYNRLLKEAVEIYDDVEARLEEWATATAGNAALPMHLFAQERRRFERRTSQLDALYATARQAVAAMQPQRVLFWQADLEDQRHALGYEKQSIDVLVRKDFPLREFSSPQGARALSHLSLHQLQRDMSEDERRALGRQLEADGALPATLWEAPETALSQWMEGQGCKKIERRAEWFDEGLGFFRPEAFFQYLDDEGHEVASLQEGNAKSQWGEALQRMLFTGPARETLRLFDASAQAQMLRLVGMPHGELNQALSHDFDESLTLLERDGSLELFDVKVESSGGGQLGAEKKRQGTLESQGDGWQAGQDHGAGVKAGFQWEVKGTWSLARGEISLGTLHLPGEDEAVPFYAILANRNGERRSMGCYSIRMELVAKGFAGASVALGAETGLAFNENGLQLTGVDWAQREAEGATLKAFAGATLGLQSQCEMRWLPPEDITRQLPQLADQDWLSLKTQHRDLDQWRTLGQALLGGEVGLGIGADLGFRLGLRNGRFVAYAKAKVFAGVSVGGKVAVELDLQQLDLWLMMIGQALRDNDYGFVDWVDQDAFESISQLTYLATTTLLDVGLLAARGRDGIRRLYNQLTQSDRAGVIAFAIVDASGNSELSSQLSAWVQHLPPEALGPLLNVLATRPSLWSYIKGDEYDDAIDLQQIAIAQCLEWIEQGHRDGLYRRSAAQRLFEKAVARMSADGEYAGAEDSENDGVSSSARGQAYCENRYRLDQFMRIDNSSGNLDARDARSNYKDIAKRLGENVDVHCHLVTTPAGTHVTYRES</sequence>
<dbReference type="EMBL" id="CP139472">
    <property type="protein sequence ID" value="WPU48983.1"/>
    <property type="molecule type" value="Genomic_DNA"/>
</dbReference>
<feature type="region of interest" description="Disordered" evidence="1">
    <location>
        <begin position="1"/>
        <end position="29"/>
    </location>
</feature>
<dbReference type="Proteomes" id="UP001322512">
    <property type="component" value="Chromosome"/>
</dbReference>
<dbReference type="RefSeq" id="WP_013332682.1">
    <property type="nucleotide sequence ID" value="NC_014532.2"/>
</dbReference>
<evidence type="ECO:0000313" key="2">
    <source>
        <dbReference type="EMBL" id="WPU48983.1"/>
    </source>
</evidence>
<evidence type="ECO:0000256" key="1">
    <source>
        <dbReference type="SAM" id="MobiDB-lite"/>
    </source>
</evidence>
<accession>A0ABZ0TG20</accession>
<reference evidence="2 3" key="1">
    <citation type="submission" date="2023-11" db="EMBL/GenBank/DDBJ databases">
        <title>MicrobeMod: A computational toolkit for identifying prokaryotic methylation and restriction-modification with nanopore sequencing.</title>
        <authorList>
            <person name="Crits-Christoph A."/>
            <person name="Kang S.C."/>
            <person name="Lee H."/>
            <person name="Ostrov N."/>
        </authorList>
    </citation>
    <scope>NUCLEOTIDE SEQUENCE [LARGE SCALE GENOMIC DNA]</scope>
    <source>
        <strain evidence="2 3">ATCC 33173</strain>
    </source>
</reference>
<feature type="region of interest" description="Disordered" evidence="1">
    <location>
        <begin position="630"/>
        <end position="657"/>
    </location>
</feature>